<sequence length="286" mass="32278">MFPQAAAVHPKYLHPLRLLFKDSVSAITELNLTAFHFSFTADGSFVIGSALRLLRELAIAPCGVNHPGSLKYLARGCHFLEVLDVRTDQDSPCHSCRLPLLFSERCFGRLSRRTRLRRLSIDASATLSSLAFLRGCRVSELRLQMSPRFYAGLGRLLSANPHLSALTIEDSHLTLGRGPLATELAEVQTLRRLVVLSSNPTADGAASLFTELLEVRLPRLEILHVHYLDVRRVPQTATWIRQRRVVTTRMMYNYRSQSRGAYYFLKPCIGCYTSTFIGLARPRNRH</sequence>
<dbReference type="Gene3D" id="3.80.10.10">
    <property type="entry name" value="Ribonuclease Inhibitor"/>
    <property type="match status" value="1"/>
</dbReference>
<name>A0A9J6GLY0_HAELO</name>
<keyword evidence="2" id="KW-1185">Reference proteome</keyword>
<protein>
    <submittedName>
        <fullName evidence="1">Uncharacterized protein</fullName>
    </submittedName>
</protein>
<dbReference type="VEuPathDB" id="VectorBase:HLOH_056780"/>
<evidence type="ECO:0000313" key="1">
    <source>
        <dbReference type="EMBL" id="KAH9376347.1"/>
    </source>
</evidence>
<organism evidence="1 2">
    <name type="scientific">Haemaphysalis longicornis</name>
    <name type="common">Bush tick</name>
    <dbReference type="NCBI Taxonomy" id="44386"/>
    <lineage>
        <taxon>Eukaryota</taxon>
        <taxon>Metazoa</taxon>
        <taxon>Ecdysozoa</taxon>
        <taxon>Arthropoda</taxon>
        <taxon>Chelicerata</taxon>
        <taxon>Arachnida</taxon>
        <taxon>Acari</taxon>
        <taxon>Parasitiformes</taxon>
        <taxon>Ixodida</taxon>
        <taxon>Ixodoidea</taxon>
        <taxon>Ixodidae</taxon>
        <taxon>Haemaphysalinae</taxon>
        <taxon>Haemaphysalis</taxon>
    </lineage>
</organism>
<dbReference type="EMBL" id="JABSTR010000008">
    <property type="protein sequence ID" value="KAH9376347.1"/>
    <property type="molecule type" value="Genomic_DNA"/>
</dbReference>
<reference evidence="1 2" key="1">
    <citation type="journal article" date="2020" name="Cell">
        <title>Large-Scale Comparative Analyses of Tick Genomes Elucidate Their Genetic Diversity and Vector Capacities.</title>
        <authorList>
            <consortium name="Tick Genome and Microbiome Consortium (TIGMIC)"/>
            <person name="Jia N."/>
            <person name="Wang J."/>
            <person name="Shi W."/>
            <person name="Du L."/>
            <person name="Sun Y."/>
            <person name="Zhan W."/>
            <person name="Jiang J.F."/>
            <person name="Wang Q."/>
            <person name="Zhang B."/>
            <person name="Ji P."/>
            <person name="Bell-Sakyi L."/>
            <person name="Cui X.M."/>
            <person name="Yuan T.T."/>
            <person name="Jiang B.G."/>
            <person name="Yang W.F."/>
            <person name="Lam T.T."/>
            <person name="Chang Q.C."/>
            <person name="Ding S.J."/>
            <person name="Wang X.J."/>
            <person name="Zhu J.G."/>
            <person name="Ruan X.D."/>
            <person name="Zhao L."/>
            <person name="Wei J.T."/>
            <person name="Ye R.Z."/>
            <person name="Que T.C."/>
            <person name="Du C.H."/>
            <person name="Zhou Y.H."/>
            <person name="Cheng J.X."/>
            <person name="Dai P.F."/>
            <person name="Guo W.B."/>
            <person name="Han X.H."/>
            <person name="Huang E.J."/>
            <person name="Li L.F."/>
            <person name="Wei W."/>
            <person name="Gao Y.C."/>
            <person name="Liu J.Z."/>
            <person name="Shao H.Z."/>
            <person name="Wang X."/>
            <person name="Wang C.C."/>
            <person name="Yang T.C."/>
            <person name="Huo Q.B."/>
            <person name="Li W."/>
            <person name="Chen H.Y."/>
            <person name="Chen S.E."/>
            <person name="Zhou L.G."/>
            <person name="Ni X.B."/>
            <person name="Tian J.H."/>
            <person name="Sheng Y."/>
            <person name="Liu T."/>
            <person name="Pan Y.S."/>
            <person name="Xia L.Y."/>
            <person name="Li J."/>
            <person name="Zhao F."/>
            <person name="Cao W.C."/>
        </authorList>
    </citation>
    <scope>NUCLEOTIDE SEQUENCE [LARGE SCALE GENOMIC DNA]</scope>
    <source>
        <strain evidence="1">HaeL-2018</strain>
    </source>
</reference>
<dbReference type="AlphaFoldDB" id="A0A9J6GLY0"/>
<dbReference type="OMA" id="QTATWIR"/>
<proteinExistence type="predicted"/>
<dbReference type="OrthoDB" id="6499869at2759"/>
<dbReference type="SUPFAM" id="SSF52047">
    <property type="entry name" value="RNI-like"/>
    <property type="match status" value="1"/>
</dbReference>
<dbReference type="InterPro" id="IPR032675">
    <property type="entry name" value="LRR_dom_sf"/>
</dbReference>
<accession>A0A9J6GLY0</accession>
<evidence type="ECO:0000313" key="2">
    <source>
        <dbReference type="Proteomes" id="UP000821853"/>
    </source>
</evidence>
<dbReference type="Proteomes" id="UP000821853">
    <property type="component" value="Unassembled WGS sequence"/>
</dbReference>
<gene>
    <name evidence="1" type="ORF">HPB48_000390</name>
</gene>
<comment type="caution">
    <text evidence="1">The sequence shown here is derived from an EMBL/GenBank/DDBJ whole genome shotgun (WGS) entry which is preliminary data.</text>
</comment>